<evidence type="ECO:0000256" key="11">
    <source>
        <dbReference type="ARBA" id="ARBA00023157"/>
    </source>
</evidence>
<dbReference type="PANTHER" id="PTHR24026:SF51">
    <property type="entry name" value="PROTOCADHERIN-LIKE WING POLARITY PROTEIN STAN"/>
    <property type="match status" value="1"/>
</dbReference>
<dbReference type="Gene3D" id="1.20.1070.10">
    <property type="entry name" value="Rhodopsin 7-helix transmembrane proteins"/>
    <property type="match status" value="1"/>
</dbReference>
<feature type="disulfide bond" evidence="17">
    <location>
        <begin position="1606"/>
        <end position="1615"/>
    </location>
</feature>
<dbReference type="InterPro" id="IPR015919">
    <property type="entry name" value="Cadherin-like_sf"/>
</dbReference>
<feature type="domain" description="Cadherin" evidence="27">
    <location>
        <begin position="774"/>
        <end position="880"/>
    </location>
</feature>
<feature type="domain" description="G-protein coupled receptors family 2 profile 1" evidence="25">
    <location>
        <begin position="2223"/>
        <end position="2296"/>
    </location>
</feature>
<reference evidence="28 29" key="1">
    <citation type="submission" date="2024-08" db="EMBL/GenBank/DDBJ databases">
        <authorList>
            <person name="Cucini C."/>
            <person name="Frati F."/>
        </authorList>
    </citation>
    <scope>NUCLEOTIDE SEQUENCE [LARGE SCALE GENOMIC DNA]</scope>
</reference>
<dbReference type="SMART" id="SM00008">
    <property type="entry name" value="HormR"/>
    <property type="match status" value="1"/>
</dbReference>
<dbReference type="PROSITE" id="PS50221">
    <property type="entry name" value="GAIN_B"/>
    <property type="match status" value="1"/>
</dbReference>
<evidence type="ECO:0000256" key="10">
    <source>
        <dbReference type="ARBA" id="ARBA00023136"/>
    </source>
</evidence>
<evidence type="ECO:0000259" key="21">
    <source>
        <dbReference type="PROSITE" id="PS50025"/>
    </source>
</evidence>
<evidence type="ECO:0000256" key="8">
    <source>
        <dbReference type="ARBA" id="ARBA00022989"/>
    </source>
</evidence>
<feature type="domain" description="Laminin G" evidence="21">
    <location>
        <begin position="1660"/>
        <end position="1858"/>
    </location>
</feature>
<feature type="compositionally biased region" description="Polar residues" evidence="19">
    <location>
        <begin position="279"/>
        <end position="298"/>
    </location>
</feature>
<dbReference type="SUPFAM" id="SSF57196">
    <property type="entry name" value="EGF/Laminin"/>
    <property type="match status" value="2"/>
</dbReference>
<accession>A0ABP1R836</accession>
<dbReference type="InterPro" id="IPR032471">
    <property type="entry name" value="AGRL2-4_GAIN_subdom_A"/>
</dbReference>
<dbReference type="Pfam" id="PF00028">
    <property type="entry name" value="Cadherin"/>
    <property type="match status" value="7"/>
</dbReference>
<feature type="transmembrane region" description="Helical" evidence="20">
    <location>
        <begin position="2718"/>
        <end position="2739"/>
    </location>
</feature>
<keyword evidence="11 17" id="KW-1015">Disulfide bond</keyword>
<feature type="compositionally biased region" description="Low complexity" evidence="19">
    <location>
        <begin position="3351"/>
        <end position="3382"/>
    </location>
</feature>
<dbReference type="Gene3D" id="4.10.1240.10">
    <property type="entry name" value="GPCR, family 2, extracellular hormone receptor domain"/>
    <property type="match status" value="1"/>
</dbReference>
<dbReference type="SMART" id="SM00180">
    <property type="entry name" value="EGF_Lam"/>
    <property type="match status" value="1"/>
</dbReference>
<keyword evidence="7 16" id="KW-0106">Calcium</keyword>
<feature type="domain" description="EGF-like" evidence="22">
    <location>
        <begin position="2097"/>
        <end position="2136"/>
    </location>
</feature>
<dbReference type="PROSITE" id="PS01186">
    <property type="entry name" value="EGF_2"/>
    <property type="match status" value="2"/>
</dbReference>
<dbReference type="PROSITE" id="PS50268">
    <property type="entry name" value="CADHERIN_2"/>
    <property type="match status" value="9"/>
</dbReference>
<dbReference type="Pfam" id="PF00002">
    <property type="entry name" value="7tm_2"/>
    <property type="match status" value="1"/>
</dbReference>
<feature type="domain" description="Cadherin" evidence="27">
    <location>
        <begin position="667"/>
        <end position="773"/>
    </location>
</feature>
<dbReference type="InterPro" id="IPR002126">
    <property type="entry name" value="Cadherin-like_dom"/>
</dbReference>
<dbReference type="InterPro" id="IPR057244">
    <property type="entry name" value="GAIN_B"/>
</dbReference>
<proteinExistence type="predicted"/>
<evidence type="ECO:0000259" key="23">
    <source>
        <dbReference type="PROSITE" id="PS50027"/>
    </source>
</evidence>
<name>A0ABP1R836_9HEXA</name>
<evidence type="ECO:0000256" key="5">
    <source>
        <dbReference type="ARBA" id="ARBA00022692"/>
    </source>
</evidence>
<dbReference type="Proteomes" id="UP001642540">
    <property type="component" value="Unassembled WGS sequence"/>
</dbReference>
<feature type="domain" description="Cadherin" evidence="27">
    <location>
        <begin position="558"/>
        <end position="666"/>
    </location>
</feature>
<dbReference type="InterPro" id="IPR056286">
    <property type="entry name" value="Cadherin_CELSR1-3_9th"/>
</dbReference>
<evidence type="ECO:0000259" key="26">
    <source>
        <dbReference type="PROSITE" id="PS50261"/>
    </source>
</evidence>
<sequence length="3394" mass="377195">MHFHQHHLPKKKRQRLKLIYPSSNISPSSSPSLNRNKVLMSFSVYSMCFAFLFLITIANAFVIISDQDTPEGWILFDAHVPITTTTTTTTSSINDREEVYSHHHKQHHNIQQRHYGNIPSGLYYQYRISHHKTQPWVHRIVKLDKDGLLQLKKSISNCQFTAGLYPSTFLVYIDIVARYHSALLEDDHGDWDGGGENSRKISRRDLAQKDHDELEVGEGLSSNYDYISFPVTIILKRSNECHNSNNNNNLQGNTRRSSGSSTTSFSYSPFSVEGRKSSSKVNNDDAPSTNVGNSNLINKNDEDEDIHVHVARSVDDIYVSLPLDQDNRCHHTNEKIANVFHFLPASVRAQCGVKAEVVQGLEHTFGIQKETLDMVLLRDWCLFDVYQTIQLVLRLNCTRIGGGNLRGLPEKVMAWDQMVHLILHQPGASNPSLDHHPIHRIRREMRNQAPYFDQPLYIAAVPEEQPAGITVTTIGATDPENQPLTYSMTSLLDARSQQFFSLDSKSGVVSTTSRLDRERMDVHYFRIVATDSGVPPRTGTGTLQINVLDTNDHEPSFEQSQYSVSIREGLSVGSTVLSVRATDQDADKNGELFYSILNPHDIDDTFRIESSSGVISTKLTLDREKRDEYTLLVQATDQAQSQAERKTATATVRIEILDDNDNYPKWTQRSYNVSVPENLDATNYPVIATVSATDADEGVNAALRYSIIGGNNQNHFSIDSLTGEVSLIKTLDYEATRSFRLNIRAIDNGNPTRSNNTQLVVNVIDENDNAPKFYSQIFQETVQENLPVSSSVLRIQAFDPDDGANAKIYYRINYQENPEKFPFDIEAESGWVKTVRELDREEQTRYDFDVIAADSGDIPLSSTASVVITVQDQNDNDPLFSPKLYESQVSEEDSPGTPVVTVKATDPDENSRITYEITEGNLRNRFSISTQNGVGLITIAQPLDFKSERKFVLTVKATDSGGRTDVATVYVDVIDANTFAPVFQNTPYSVKIFEDVPIGTTVLSVNAVDQDSGINAQIVYTLLDEGDGGGSESDNAAFMIDSNSGAITTTKLLDREKVPGYILTVVARDRGIPPMSDTTDVEIVINDVNDHEPVFEKDFYQAKVDEDVPVGTSILQVQASDGDQGKNSIVRYSFSTFSDGDGTFTVDPASGVVRTVKPLDREQVSRYDLMVLATDQGSPQLTGRTNVTITILDKNDSPPMFESDRIRFFIPENSPLGSTVGKLTAWDPDEGVNAQVIYSIVGGVDANSFTLVSHPQPTVNGQSGGSGSADILTRIELDYESSRKKYDIIVRAASPPLRNDVHVEIHVTDVNDNAPMIQPQFFVTLNNFKDHFPVGPIGRVPAVDADISDKLQYTILTGNKANLVYLNESTGMITLSPYLDTNVPLMAKMDVLVSDGLNEARSEMILQTHYITDELLFNSVTIQLAEMTTEAFLSPLFQHFQQAVALILNSPKENIVIFSVQEEIEGSHGILNVSLSARKPNTLTEEYFSPDYIKERVFLNRITLSKLATVDVLPFSDDLCLREPCLNFEECLVVLKFRNVSNFVPTDTMLFRSVYPWQTFACRCPPGYTGLREHYLCDAEINLCFSSPCRNGGTCFRRERGYSCVCPPGFTGPSCEIQLELDTCQPNICGRGSTCTPRVRGGFLCQNCSRNEYVNSLCELTARSFSRGAFLTFPGMKDRYRTHIKLSFATQQKNGLLLYNGRYNERFDFIALEVLNSTVRFSFSLGSTNLTYVDTGKSMSDGLWHTVEVSYSNQTATVSVDDCDIIMSLENPDEFPPSTSCAGKGTLWLEPRCRSLTESCQRFLDLTGPLYIGGLPAPNGPTQIQTHDFVGCIKNVYINHKFLDLNNYVMEHGTASGCPEKKTFCATHPCKNGGKCSDGWGTYYCQCPDGFGQKDCSEDAKPVWNLRDENSYLVFIPQLRPIGFPWYTSLSVRTVKPTGTLMTIKVSSNETIKLTLDNGVIHYFYEEQSIPVSLPRIHDGHWHHIEAKWMTAEIWFSLDYGQFEATSPFEGKVQNLHISQVVVGHPSSSVTACVQDVRVGSAKNYLRKSTTEKNVNEGCSLATACVGAVCPPRSTCMEQGGRPKCQCDAGYVGVHCIPICDLKPCKNNGSCVLDLTTPRGYHCKCDERYYRGKNCEKVMELTCPTTWWGWPVCGPCSCPADKNYSPECNKTTGQCKCKDYHYEKEGVCKDCQCYTVGSLSKNCDLKTGRCQCRAGVLGNRCDTCASPFAEVTLNGCELVRDGCPRAFDGEIWWPRAKFSTSSVHDCPSGSIGLATRECRSPQGWAESDLFNCTSTSFISILNIVNQLDSRDLSLSPLLSTKLAADLNKALNSTTSDGSRLFGNDISISQRLITHLIQHETKQKGLNLSHRQDKNFIKNLIAATGRITAKEYSSEWARLKRNYGAGADNILRLMERYLSHLVDNQEDTYTKPFELITSNLVMGLDTVELTWDNDGRKNFEDLTIESSYDLYEVTTTTKRAVRFPKYDNVVMDPRRYTTNAKIIIPLDILGLHDEKDMAGNAVVGYLEYYSLWDVLPKQFKNDVDRRFNSQQVAAQPIISLSVLASRLGIVSGKQSSPIRIKFEIFGRYIDSSNPQCVIWEDGSVESTTTVPGKANPPSTTASPSGWTTRPCQTQVEETYLPKMGNVMTVNCTCWHLSTFAVLLEDSEIQDVPRPSIVEDIVTYVAFSMTLLLIFIALVGLGLLRGPIPATITNTIHKHLLLSIFGAVLFYFVAIKLRIILVQNDSICRVIAIGLHVTWLATFSWLLGSAIHLRRMFTEVRDVNHGSALFYFALGYAFPLLCVALSLGVRAHHYGNKFFCWLSLYEGIVWGMVGPILICVIATLATFLVAVRAAFTLKDQVVDSGNMRTLLWMDLTLLPICGMVWALCLLGANERNPVWQYAIAIAVSVLGLYIALGYCVLNQRVKESLYIRAGGLFQSRDNAQAANVSRSALAYRNEFGATSGREDFRRDIFRGVHSLGVSTASTTSRSTTKTSSSPYRSDGFNGYGSTLPHLHHRGKGGGSSVDSIRKSYPKRARKRSNSDEGSSDGDHTLELASSHSSDEDEATPKAKLRSATLGVRPGGKYTLVMDSTLSSPCCVNDRKLVSASLSTLHVPSAKLPALPRLYSTNWTPNIYSPPNIRDFGMNVKPSVGVPSSGSDNEASINNYKYPVTDEESTYQPSHKDLNSRENLHNLGQGTELKYEEKLPFIYQGGDPVNDLSGTTVAHPLSSSEGGQHQQPLHRHYTYGESGMGGSMHHMQQQPIHSHYGYTGVRGPTLESPIPTVQELPHESYSESEWNMKTKAESSLGQRRHDHEVEEAEIMVDDGTLGFTNPAMDPLGEEDEEPSSHHRQHQLQQPTQQQQHPFVDPGGPRSPQSPVSPSESEIYGGSITSGVLV</sequence>
<feature type="transmembrane region" description="Helical" evidence="20">
    <location>
        <begin position="2896"/>
        <end position="2919"/>
    </location>
</feature>
<evidence type="ECO:0000256" key="4">
    <source>
        <dbReference type="ARBA" id="ARBA00022536"/>
    </source>
</evidence>
<evidence type="ECO:0000259" key="24">
    <source>
        <dbReference type="PROSITE" id="PS50221"/>
    </source>
</evidence>
<feature type="transmembrane region" description="Helical" evidence="20">
    <location>
        <begin position="2679"/>
        <end position="2702"/>
    </location>
</feature>
<feature type="domain" description="Cadherin" evidence="27">
    <location>
        <begin position="881"/>
        <end position="983"/>
    </location>
</feature>
<feature type="domain" description="Cadherin" evidence="27">
    <location>
        <begin position="984"/>
        <end position="1095"/>
    </location>
</feature>
<feature type="domain" description="Cadherin" evidence="27">
    <location>
        <begin position="1202"/>
        <end position="1321"/>
    </location>
</feature>
<feature type="disulfide bond" evidence="18">
    <location>
        <begin position="2193"/>
        <end position="2210"/>
    </location>
</feature>
<dbReference type="Gene3D" id="2.60.40.60">
    <property type="entry name" value="Cadherins"/>
    <property type="match status" value="9"/>
</dbReference>
<dbReference type="SUPFAM" id="SSF49313">
    <property type="entry name" value="Cadherin-like"/>
    <property type="match status" value="9"/>
</dbReference>
<keyword evidence="5 20" id="KW-0812">Transmembrane</keyword>
<feature type="domain" description="Cadherin" evidence="27">
    <location>
        <begin position="1096"/>
        <end position="1201"/>
    </location>
</feature>
<dbReference type="PROSITE" id="PS50026">
    <property type="entry name" value="EGF_3"/>
    <property type="match status" value="3"/>
</dbReference>
<evidence type="ECO:0000256" key="20">
    <source>
        <dbReference type="SAM" id="Phobius"/>
    </source>
</evidence>
<feature type="region of interest" description="Disordered" evidence="19">
    <location>
        <begin position="187"/>
        <end position="206"/>
    </location>
</feature>
<dbReference type="PROSITE" id="PS00022">
    <property type="entry name" value="EGF_1"/>
    <property type="match status" value="1"/>
</dbReference>
<protein>
    <recommendedName>
        <fullName evidence="30">Protocadherin-like wing polarity protein stan</fullName>
    </recommendedName>
</protein>
<feature type="transmembrane region" description="Helical" evidence="20">
    <location>
        <begin position="42"/>
        <end position="64"/>
    </location>
</feature>
<dbReference type="PROSITE" id="PS50025">
    <property type="entry name" value="LAM_G_DOMAIN"/>
    <property type="match status" value="2"/>
</dbReference>
<feature type="transmembrane region" description="Helical" evidence="20">
    <location>
        <begin position="2869"/>
        <end position="2890"/>
    </location>
</feature>
<evidence type="ECO:0000259" key="25">
    <source>
        <dbReference type="PROSITE" id="PS50227"/>
    </source>
</evidence>
<evidence type="ECO:0000256" key="2">
    <source>
        <dbReference type="ARBA" id="ARBA00022473"/>
    </source>
</evidence>
<feature type="transmembrane region" description="Helical" evidence="20">
    <location>
        <begin position="2745"/>
        <end position="2765"/>
    </location>
</feature>
<comment type="caution">
    <text evidence="28">The sequence shown here is derived from an EMBL/GenBank/DDBJ whole genome shotgun (WGS) entry which is preliminary data.</text>
</comment>
<comment type="subcellular location">
    <subcellularLocation>
        <location evidence="1">Cell membrane</location>
        <topology evidence="1">Multi-pass membrane protein</topology>
    </subcellularLocation>
</comment>
<keyword evidence="12" id="KW-0675">Receptor</keyword>
<keyword evidence="2" id="KW-0217">Developmental protein</keyword>
<evidence type="ECO:0000256" key="9">
    <source>
        <dbReference type="ARBA" id="ARBA00023040"/>
    </source>
</evidence>
<keyword evidence="13" id="KW-0325">Glycoprotein</keyword>
<dbReference type="SMART" id="SM00303">
    <property type="entry name" value="GPS"/>
    <property type="match status" value="1"/>
</dbReference>
<dbReference type="PROSITE" id="PS50027">
    <property type="entry name" value="EGF_LAM_2"/>
    <property type="match status" value="1"/>
</dbReference>
<feature type="disulfide bond" evidence="18">
    <location>
        <begin position="2191"/>
        <end position="2203"/>
    </location>
</feature>
<dbReference type="InterPro" id="IPR002049">
    <property type="entry name" value="LE_dom"/>
</dbReference>
<feature type="region of interest" description="Disordered" evidence="19">
    <location>
        <begin position="244"/>
        <end position="299"/>
    </location>
</feature>
<keyword evidence="29" id="KW-1185">Reference proteome</keyword>
<evidence type="ECO:0000256" key="14">
    <source>
        <dbReference type="ARBA" id="ARBA00023224"/>
    </source>
</evidence>
<keyword evidence="15 18" id="KW-0424">Laminin EGF-like domain</keyword>
<dbReference type="InterPro" id="IPR000832">
    <property type="entry name" value="GPCR_2_secretin-like"/>
</dbReference>
<evidence type="ECO:0000256" key="19">
    <source>
        <dbReference type="SAM" id="MobiDB-lite"/>
    </source>
</evidence>
<feature type="region of interest" description="Disordered" evidence="19">
    <location>
        <begin position="2981"/>
        <end position="3073"/>
    </location>
</feature>
<dbReference type="SMART" id="SM00181">
    <property type="entry name" value="EGF"/>
    <property type="match status" value="6"/>
</dbReference>
<dbReference type="Pfam" id="PF00008">
    <property type="entry name" value="EGF"/>
    <property type="match status" value="2"/>
</dbReference>
<feature type="transmembrane region" description="Helical" evidence="20">
    <location>
        <begin position="2826"/>
        <end position="2849"/>
    </location>
</feature>
<dbReference type="InterPro" id="IPR001881">
    <property type="entry name" value="EGF-like_Ca-bd_dom"/>
</dbReference>
<dbReference type="PROSITE" id="PS50261">
    <property type="entry name" value="G_PROTEIN_RECEP_F2_4"/>
    <property type="match status" value="1"/>
</dbReference>
<feature type="compositionally biased region" description="Basic and acidic residues" evidence="19">
    <location>
        <begin position="197"/>
        <end position="206"/>
    </location>
</feature>
<evidence type="ECO:0000256" key="17">
    <source>
        <dbReference type="PROSITE-ProRule" id="PRU00076"/>
    </source>
</evidence>
<evidence type="ECO:0000256" key="15">
    <source>
        <dbReference type="ARBA" id="ARBA00023292"/>
    </source>
</evidence>
<dbReference type="PRINTS" id="PR00205">
    <property type="entry name" value="CADHERIN"/>
</dbReference>
<dbReference type="PANTHER" id="PTHR24026">
    <property type="entry name" value="FAT ATYPICAL CADHERIN-RELATED"/>
    <property type="match status" value="1"/>
</dbReference>
<feature type="compositionally biased region" description="Low complexity" evidence="19">
    <location>
        <begin position="2981"/>
        <end position="2995"/>
    </location>
</feature>
<keyword evidence="6" id="KW-0677">Repeat</keyword>
<feature type="domain" description="G-protein coupled receptors family 2 profile 2" evidence="26">
    <location>
        <begin position="2677"/>
        <end position="2920"/>
    </location>
</feature>
<keyword evidence="10 20" id="KW-0472">Membrane</keyword>
<dbReference type="InterPro" id="IPR017981">
    <property type="entry name" value="GPCR_2-like_7TM"/>
</dbReference>
<keyword evidence="9" id="KW-0297">G-protein coupled receptor</keyword>
<feature type="domain" description="GAIN-B" evidence="24">
    <location>
        <begin position="2478"/>
        <end position="2668"/>
    </location>
</feature>
<dbReference type="CDD" id="cd00054">
    <property type="entry name" value="EGF_CA"/>
    <property type="match status" value="2"/>
</dbReference>
<dbReference type="Pfam" id="PF02210">
    <property type="entry name" value="Laminin_G_2"/>
    <property type="match status" value="2"/>
</dbReference>
<feature type="compositionally biased region" description="Low complexity" evidence="19">
    <location>
        <begin position="244"/>
        <end position="271"/>
    </location>
</feature>
<feature type="domain" description="Laminin G" evidence="21">
    <location>
        <begin position="1903"/>
        <end position="2059"/>
    </location>
</feature>
<feature type="domain" description="Cadherin" evidence="27">
    <location>
        <begin position="453"/>
        <end position="557"/>
    </location>
</feature>
<feature type="transmembrane region" description="Helical" evidence="20">
    <location>
        <begin position="2786"/>
        <end position="2806"/>
    </location>
</feature>
<feature type="domain" description="Cadherin" evidence="27">
    <location>
        <begin position="1337"/>
        <end position="1437"/>
    </location>
</feature>
<keyword evidence="4 17" id="KW-0245">EGF-like domain</keyword>
<evidence type="ECO:0000256" key="1">
    <source>
        <dbReference type="ARBA" id="ARBA00004651"/>
    </source>
</evidence>
<dbReference type="SMART" id="SM00282">
    <property type="entry name" value="LamG"/>
    <property type="match status" value="2"/>
</dbReference>
<evidence type="ECO:0000256" key="3">
    <source>
        <dbReference type="ARBA" id="ARBA00022475"/>
    </source>
</evidence>
<comment type="caution">
    <text evidence="17">Lacks conserved residue(s) required for the propagation of feature annotation.</text>
</comment>
<evidence type="ECO:0000256" key="16">
    <source>
        <dbReference type="PROSITE-ProRule" id="PRU00043"/>
    </source>
</evidence>
<feature type="disulfide bond" evidence="17">
    <location>
        <begin position="1887"/>
        <end position="1896"/>
    </location>
</feature>
<keyword evidence="14" id="KW-0807">Transducer</keyword>
<dbReference type="InterPro" id="IPR013320">
    <property type="entry name" value="ConA-like_dom_sf"/>
</dbReference>
<evidence type="ECO:0000259" key="22">
    <source>
        <dbReference type="PROSITE" id="PS50026"/>
    </source>
</evidence>
<dbReference type="PROSITE" id="PS00010">
    <property type="entry name" value="ASX_HYDROXYL"/>
    <property type="match status" value="1"/>
</dbReference>
<dbReference type="Pfam" id="PF16489">
    <property type="entry name" value="GAIN"/>
    <property type="match status" value="1"/>
</dbReference>
<dbReference type="SMART" id="SM00179">
    <property type="entry name" value="EGF_CA"/>
    <property type="match status" value="5"/>
</dbReference>
<dbReference type="InterPro" id="IPR036445">
    <property type="entry name" value="GPCR_2_extracell_dom_sf"/>
</dbReference>
<dbReference type="PROSITE" id="PS01248">
    <property type="entry name" value="EGF_LAM_1"/>
    <property type="match status" value="1"/>
</dbReference>
<dbReference type="PRINTS" id="PR00249">
    <property type="entry name" value="GPCRSECRETIN"/>
</dbReference>
<dbReference type="EMBL" id="CAXLJM020000066">
    <property type="protein sequence ID" value="CAL8121922.1"/>
    <property type="molecule type" value="Genomic_DNA"/>
</dbReference>
<evidence type="ECO:0000256" key="7">
    <source>
        <dbReference type="ARBA" id="ARBA00022837"/>
    </source>
</evidence>
<dbReference type="SMART" id="SM00112">
    <property type="entry name" value="CA"/>
    <property type="match status" value="8"/>
</dbReference>
<dbReference type="CDD" id="cd00110">
    <property type="entry name" value="LamG"/>
    <property type="match status" value="2"/>
</dbReference>
<evidence type="ECO:0000313" key="28">
    <source>
        <dbReference type="EMBL" id="CAL8121922.1"/>
    </source>
</evidence>
<dbReference type="PROSITE" id="PS50227">
    <property type="entry name" value="G_PROTEIN_RECEP_F2_3"/>
    <property type="match status" value="1"/>
</dbReference>
<dbReference type="InterPro" id="IPR000742">
    <property type="entry name" value="EGF"/>
</dbReference>
<feature type="domain" description="EGF-like" evidence="22">
    <location>
        <begin position="1580"/>
        <end position="1616"/>
    </location>
</feature>
<organism evidence="28 29">
    <name type="scientific">Orchesella dallaii</name>
    <dbReference type="NCBI Taxonomy" id="48710"/>
    <lineage>
        <taxon>Eukaryota</taxon>
        <taxon>Metazoa</taxon>
        <taxon>Ecdysozoa</taxon>
        <taxon>Arthropoda</taxon>
        <taxon>Hexapoda</taxon>
        <taxon>Collembola</taxon>
        <taxon>Entomobryomorpha</taxon>
        <taxon>Entomobryoidea</taxon>
        <taxon>Orchesellidae</taxon>
        <taxon>Orchesellinae</taxon>
        <taxon>Orchesella</taxon>
    </lineage>
</organism>
<evidence type="ECO:0000313" key="29">
    <source>
        <dbReference type="Proteomes" id="UP001642540"/>
    </source>
</evidence>
<dbReference type="Gene3D" id="2.60.120.200">
    <property type="match status" value="2"/>
</dbReference>
<feature type="region of interest" description="Disordered" evidence="19">
    <location>
        <begin position="2607"/>
        <end position="2628"/>
    </location>
</feature>
<dbReference type="InterPro" id="IPR046338">
    <property type="entry name" value="GAIN_dom_sf"/>
</dbReference>
<dbReference type="InterPro" id="IPR001879">
    <property type="entry name" value="GPCR_2_extracellular_dom"/>
</dbReference>
<dbReference type="InterPro" id="IPR000152">
    <property type="entry name" value="EGF-type_Asp/Asn_hydroxyl_site"/>
</dbReference>
<evidence type="ECO:0000256" key="18">
    <source>
        <dbReference type="PROSITE-ProRule" id="PRU00460"/>
    </source>
</evidence>
<evidence type="ECO:0000256" key="6">
    <source>
        <dbReference type="ARBA" id="ARBA00022737"/>
    </source>
</evidence>
<evidence type="ECO:0000256" key="12">
    <source>
        <dbReference type="ARBA" id="ARBA00023170"/>
    </source>
</evidence>
<dbReference type="InterPro" id="IPR000203">
    <property type="entry name" value="GPS"/>
</dbReference>
<feature type="domain" description="EGF-like" evidence="22">
    <location>
        <begin position="1861"/>
        <end position="1897"/>
    </location>
</feature>
<dbReference type="SUPFAM" id="SSF49899">
    <property type="entry name" value="Concanavalin A-like lectins/glucanases"/>
    <property type="match status" value="2"/>
</dbReference>
<gene>
    <name evidence="28" type="ORF">ODALV1_LOCUS19597</name>
</gene>
<dbReference type="PROSITE" id="PS00232">
    <property type="entry name" value="CADHERIN_1"/>
    <property type="match status" value="5"/>
</dbReference>
<feature type="domain" description="Laminin EGF-like" evidence="23">
    <location>
        <begin position="2191"/>
        <end position="2238"/>
    </location>
</feature>
<evidence type="ECO:0000256" key="13">
    <source>
        <dbReference type="ARBA" id="ARBA00023180"/>
    </source>
</evidence>
<evidence type="ECO:0008006" key="30">
    <source>
        <dbReference type="Google" id="ProtNLM"/>
    </source>
</evidence>
<feature type="disulfide bond" evidence="18">
    <location>
        <begin position="2212"/>
        <end position="2221"/>
    </location>
</feature>
<feature type="region of interest" description="Disordered" evidence="19">
    <location>
        <begin position="3320"/>
        <end position="3394"/>
    </location>
</feature>
<dbReference type="CDD" id="cd00055">
    <property type="entry name" value="EGF_Lam"/>
    <property type="match status" value="1"/>
</dbReference>
<dbReference type="Gene3D" id="2.60.220.50">
    <property type="match status" value="1"/>
</dbReference>
<dbReference type="Pfam" id="PF00053">
    <property type="entry name" value="EGF_laminin"/>
    <property type="match status" value="1"/>
</dbReference>
<dbReference type="InterPro" id="IPR001791">
    <property type="entry name" value="Laminin_G"/>
</dbReference>
<dbReference type="CDD" id="cd11304">
    <property type="entry name" value="Cadherin_repeat"/>
    <property type="match status" value="9"/>
</dbReference>
<keyword evidence="8 20" id="KW-1133">Transmembrane helix</keyword>
<keyword evidence="3" id="KW-1003">Cell membrane</keyword>
<dbReference type="Pfam" id="PF23592">
    <property type="entry name" value="Cadherin_CELSR2_9th"/>
    <property type="match status" value="1"/>
</dbReference>
<dbReference type="InterPro" id="IPR020894">
    <property type="entry name" value="Cadherin_CS"/>
</dbReference>
<evidence type="ECO:0000259" key="27">
    <source>
        <dbReference type="PROSITE" id="PS50268"/>
    </source>
</evidence>
<dbReference type="Gene3D" id="2.10.25.10">
    <property type="entry name" value="Laminin"/>
    <property type="match status" value="4"/>
</dbReference>